<name>A0AAN6D5S8_9ASCO</name>
<dbReference type="InterPro" id="IPR015374">
    <property type="entry name" value="ChAPs"/>
</dbReference>
<gene>
    <name evidence="1" type="ORF">KL933_002456</name>
</gene>
<dbReference type="PANTHER" id="PTHR31975">
    <property type="entry name" value="BUD SITE SELECTION PROTEIN 7-RELATED"/>
    <property type="match status" value="1"/>
</dbReference>
<dbReference type="Gene3D" id="1.25.40.10">
    <property type="entry name" value="Tetratricopeptide repeat domain"/>
    <property type="match status" value="1"/>
</dbReference>
<reference evidence="1" key="1">
    <citation type="journal article" date="2021" name="G3 (Bethesda)">
        <title>Genomic diversity, chromosomal rearrangements, and interspecies hybridization in the ogataea polymorpha species complex.</title>
        <authorList>
            <person name="Hanson S.J."/>
            <person name="Cinneide E.O."/>
            <person name="Salzberg L.I."/>
            <person name="Wolfe K.H."/>
            <person name="McGowan J."/>
            <person name="Fitzpatrick D.A."/>
            <person name="Matlin K."/>
        </authorList>
    </citation>
    <scope>NUCLEOTIDE SEQUENCE</scope>
    <source>
        <strain evidence="1">83-405-1</strain>
    </source>
</reference>
<proteinExistence type="predicted"/>
<dbReference type="InterPro" id="IPR009072">
    <property type="entry name" value="Histone-fold"/>
</dbReference>
<dbReference type="GO" id="GO:0006893">
    <property type="term" value="P:Golgi to plasma membrane transport"/>
    <property type="evidence" value="ECO:0007669"/>
    <property type="project" value="UniProtKB-ARBA"/>
</dbReference>
<dbReference type="InterPro" id="IPR003162">
    <property type="entry name" value="TFIID-31"/>
</dbReference>
<dbReference type="Gene3D" id="1.10.20.10">
    <property type="entry name" value="Histone, subunit A"/>
    <property type="match status" value="1"/>
</dbReference>
<dbReference type="EMBL" id="JAHLUH010000006">
    <property type="protein sequence ID" value="KAG7727522.1"/>
    <property type="molecule type" value="Genomic_DNA"/>
</dbReference>
<dbReference type="GO" id="GO:0046982">
    <property type="term" value="F:protein heterodimerization activity"/>
    <property type="evidence" value="ECO:0007669"/>
    <property type="project" value="InterPro"/>
</dbReference>
<evidence type="ECO:0000313" key="1">
    <source>
        <dbReference type="EMBL" id="KAG7727522.1"/>
    </source>
</evidence>
<accession>A0AAN6D5S8</accession>
<evidence type="ECO:0000313" key="2">
    <source>
        <dbReference type="Proteomes" id="UP000738402"/>
    </source>
</evidence>
<dbReference type="SUPFAM" id="SSF47113">
    <property type="entry name" value="Histone-fold"/>
    <property type="match status" value="1"/>
</dbReference>
<protein>
    <submittedName>
        <fullName evidence="1">Uncharacterized protein</fullName>
    </submittedName>
</protein>
<dbReference type="InterPro" id="IPR011990">
    <property type="entry name" value="TPR-like_helical_dom_sf"/>
</dbReference>
<dbReference type="Proteomes" id="UP000738402">
    <property type="component" value="Unassembled WGS sequence"/>
</dbReference>
<dbReference type="PANTHER" id="PTHR31975:SF1">
    <property type="entry name" value="BUD SITE SELECTION PROTEIN 7-RELATED"/>
    <property type="match status" value="1"/>
</dbReference>
<dbReference type="GO" id="GO:0034044">
    <property type="term" value="C:exomer complex"/>
    <property type="evidence" value="ECO:0007669"/>
    <property type="project" value="TreeGrafter"/>
</dbReference>
<organism evidence="1 2">
    <name type="scientific">Ogataea haglerorum</name>
    <dbReference type="NCBI Taxonomy" id="1937702"/>
    <lineage>
        <taxon>Eukaryota</taxon>
        <taxon>Fungi</taxon>
        <taxon>Dikarya</taxon>
        <taxon>Ascomycota</taxon>
        <taxon>Saccharomycotina</taxon>
        <taxon>Pichiomycetes</taxon>
        <taxon>Pichiales</taxon>
        <taxon>Pichiaceae</taxon>
        <taxon>Ogataea</taxon>
    </lineage>
</organism>
<dbReference type="CDD" id="cd07979">
    <property type="entry name" value="HFD_TAF9"/>
    <property type="match status" value="1"/>
</dbReference>
<dbReference type="GO" id="GO:0006352">
    <property type="term" value="P:DNA-templated transcription initiation"/>
    <property type="evidence" value="ECO:0007669"/>
    <property type="project" value="InterPro"/>
</dbReference>
<sequence>MNTGAGNEEVPRDVRLLHLILATQGIQSYQDHVPLQLMDFAYRYTCGVLQDAVLYNDHAYASANGGASAGMSNAPLSNEDIRLAIAARTNYQFKPVPPKKLLLKLAAERNEKPLPPVMPAWGVRLPPEKYCLTAKDWELDEEEDEGPEGEAKRQRTQVVEKTIGESLDERTSILENISDLGPPDMVHLKKHNTSSSSKHPYLGTFLYYTGADVSNSATIAALLNSLSNIIGEEAQIWFGKEKHWKVTEATYCTYNVFSKVDVRVTCKFPGQVESYMIDGLGNKVSETDRLWTETFVSAVVRALISADADVDDFTSVVEIRKINPFLTKECASLFLKGFEELYNDGPKLGCSEDLQVPTRCNNYLVDAFVKCVQLTGMWEDGIAILNRITREDHTASYLIAKLHLLNNQEIKAVKVMYDTIKLNPLDGEMLTLQAQYCLNKKKLDLALPIAVKAVNSTPSYFKPWSVLVETYIQKGDYEKALLTLNSCPMVTHKDKYVLKRVNNPQPEDLHLPLPMDVTLPNVTSLSSLEIAAEHEKVDHNLLNLAAANLKSTFAKAYKLLTDIVLETGWESLLKYRTKVFVMEDEFKKENAQPSLDSSSGSSEAANGSAGSQFKKKRLCERWLDNLFMLLYEDLRTYTMYRAQVMHFEAQQLDLEKTTLEWELLGLVSERLGHHREAAQCYERGLGLRFAVRSSRKLLDYYTEQKKKTANVEALNKLNDQILDLVVNLTVWFHRWYCSFSPKIILALSALISEVGRTKVENEIKVKYENNRGVYDLVRDNILYLEEYGLIEND</sequence>
<dbReference type="Pfam" id="PF09295">
    <property type="entry name" value="ChAPs"/>
    <property type="match status" value="1"/>
</dbReference>
<comment type="caution">
    <text evidence="1">The sequence shown here is derived from an EMBL/GenBank/DDBJ whole genome shotgun (WGS) entry which is preliminary data.</text>
</comment>
<dbReference type="Pfam" id="PF02291">
    <property type="entry name" value="TFIID-31kDa"/>
    <property type="match status" value="1"/>
</dbReference>
<dbReference type="AlphaFoldDB" id="A0AAN6D5S8"/>
<dbReference type="SUPFAM" id="SSF48452">
    <property type="entry name" value="TPR-like"/>
    <property type="match status" value="1"/>
</dbReference>